<keyword evidence="3" id="KW-1185">Reference proteome</keyword>
<name>A0AA35RZW3_GEOBA</name>
<accession>A0AA35RZW3</accession>
<dbReference type="Proteomes" id="UP001174909">
    <property type="component" value="Unassembled WGS sequence"/>
</dbReference>
<organism evidence="2 3">
    <name type="scientific">Geodia barretti</name>
    <name type="common">Barrett's horny sponge</name>
    <dbReference type="NCBI Taxonomy" id="519541"/>
    <lineage>
        <taxon>Eukaryota</taxon>
        <taxon>Metazoa</taxon>
        <taxon>Porifera</taxon>
        <taxon>Demospongiae</taxon>
        <taxon>Heteroscleromorpha</taxon>
        <taxon>Tetractinellida</taxon>
        <taxon>Astrophorina</taxon>
        <taxon>Geodiidae</taxon>
        <taxon>Geodia</taxon>
    </lineage>
</organism>
<dbReference type="Pfam" id="PF13358">
    <property type="entry name" value="DDE_3"/>
    <property type="match status" value="1"/>
</dbReference>
<dbReference type="SUPFAM" id="SSF53098">
    <property type="entry name" value="Ribonuclease H-like"/>
    <property type="match status" value="1"/>
</dbReference>
<protein>
    <submittedName>
        <fullName evidence="2">Transposable element Tcb1 transposase</fullName>
    </submittedName>
</protein>
<dbReference type="InterPro" id="IPR012337">
    <property type="entry name" value="RNaseH-like_sf"/>
</dbReference>
<dbReference type="InterPro" id="IPR036397">
    <property type="entry name" value="RNaseH_sf"/>
</dbReference>
<dbReference type="GO" id="GO:0003676">
    <property type="term" value="F:nucleic acid binding"/>
    <property type="evidence" value="ECO:0007669"/>
    <property type="project" value="InterPro"/>
</dbReference>
<comment type="caution">
    <text evidence="2">The sequence shown here is derived from an EMBL/GenBank/DDBJ whole genome shotgun (WGS) entry which is preliminary data.</text>
</comment>
<feature type="domain" description="Tc1-like transposase DDE" evidence="1">
    <location>
        <begin position="3"/>
        <end position="60"/>
    </location>
</feature>
<dbReference type="AlphaFoldDB" id="A0AA35RZW3"/>
<dbReference type="InterPro" id="IPR038717">
    <property type="entry name" value="Tc1-like_DDE_dom"/>
</dbReference>
<proteinExistence type="predicted"/>
<dbReference type="Gene3D" id="3.30.420.10">
    <property type="entry name" value="Ribonuclease H-like superfamily/Ribonuclease H"/>
    <property type="match status" value="1"/>
</dbReference>
<evidence type="ECO:0000313" key="2">
    <source>
        <dbReference type="EMBL" id="CAI8020167.1"/>
    </source>
</evidence>
<dbReference type="EMBL" id="CASHTH010001805">
    <property type="protein sequence ID" value="CAI8020167.1"/>
    <property type="molecule type" value="Genomic_DNA"/>
</dbReference>
<gene>
    <name evidence="2" type="ORF">GBAR_LOCUS12065</name>
</gene>
<reference evidence="2" key="1">
    <citation type="submission" date="2023-03" db="EMBL/GenBank/DDBJ databases">
        <authorList>
            <person name="Steffen K."/>
            <person name="Cardenas P."/>
        </authorList>
    </citation>
    <scope>NUCLEOTIDE SEQUENCE</scope>
</reference>
<sequence length="96" mass="11518">MQDNDPKHTSRHAAQFFESEGVNWWKTPPESPDLNPIENLWHELKEFLRCEIKPTTKDELDVPSHCRTKFSNIRKNEVRFGERYLKKRSGDHREQV</sequence>
<evidence type="ECO:0000313" key="3">
    <source>
        <dbReference type="Proteomes" id="UP001174909"/>
    </source>
</evidence>
<evidence type="ECO:0000259" key="1">
    <source>
        <dbReference type="Pfam" id="PF13358"/>
    </source>
</evidence>